<reference evidence="2" key="1">
    <citation type="journal article" date="2023" name="Nat. Plants">
        <title>Single-cell RNA sequencing provides a high-resolution roadmap for understanding the multicellular compartmentation of specialized metabolism.</title>
        <authorList>
            <person name="Sun S."/>
            <person name="Shen X."/>
            <person name="Li Y."/>
            <person name="Li Y."/>
            <person name="Wang S."/>
            <person name="Li R."/>
            <person name="Zhang H."/>
            <person name="Shen G."/>
            <person name="Guo B."/>
            <person name="Wei J."/>
            <person name="Xu J."/>
            <person name="St-Pierre B."/>
            <person name="Chen S."/>
            <person name="Sun C."/>
        </authorList>
    </citation>
    <scope>NUCLEOTIDE SEQUENCE [LARGE SCALE GENOMIC DNA]</scope>
</reference>
<dbReference type="EMBL" id="CM044708">
    <property type="protein sequence ID" value="KAI5648775.1"/>
    <property type="molecule type" value="Genomic_DNA"/>
</dbReference>
<evidence type="ECO:0000313" key="2">
    <source>
        <dbReference type="Proteomes" id="UP001060085"/>
    </source>
</evidence>
<evidence type="ECO:0000313" key="1">
    <source>
        <dbReference type="EMBL" id="KAI5648775.1"/>
    </source>
</evidence>
<accession>A0ACB9ZQS3</accession>
<proteinExistence type="predicted"/>
<organism evidence="1 2">
    <name type="scientific">Catharanthus roseus</name>
    <name type="common">Madagascar periwinkle</name>
    <name type="synonym">Vinca rosea</name>
    <dbReference type="NCBI Taxonomy" id="4058"/>
    <lineage>
        <taxon>Eukaryota</taxon>
        <taxon>Viridiplantae</taxon>
        <taxon>Streptophyta</taxon>
        <taxon>Embryophyta</taxon>
        <taxon>Tracheophyta</taxon>
        <taxon>Spermatophyta</taxon>
        <taxon>Magnoliopsida</taxon>
        <taxon>eudicotyledons</taxon>
        <taxon>Gunneridae</taxon>
        <taxon>Pentapetalae</taxon>
        <taxon>asterids</taxon>
        <taxon>lamiids</taxon>
        <taxon>Gentianales</taxon>
        <taxon>Apocynaceae</taxon>
        <taxon>Rauvolfioideae</taxon>
        <taxon>Vinceae</taxon>
        <taxon>Catharanthinae</taxon>
        <taxon>Catharanthus</taxon>
    </lineage>
</organism>
<protein>
    <submittedName>
        <fullName evidence="1">Uncharacterized protein</fullName>
    </submittedName>
</protein>
<dbReference type="Proteomes" id="UP001060085">
    <property type="component" value="Linkage Group LG08"/>
</dbReference>
<gene>
    <name evidence="1" type="ORF">M9H77_34780</name>
</gene>
<name>A0ACB9ZQS3_CATRO</name>
<comment type="caution">
    <text evidence="1">The sequence shown here is derived from an EMBL/GenBank/DDBJ whole genome shotgun (WGS) entry which is preliminary data.</text>
</comment>
<sequence length="863" mass="95484">MSNEEEKRCPLCAEEMDWTDQQFNPCQCGYQVCVWCWHHIIDMAEKDQTEGRCPACRTIYEKEKIIAMQANSERGVTKSSNKKSKPPKAKPKAPEVKKDLTNVRVIQRKMAYVIGLPLSLADEDLLQRKEYFGQYGKISKISLSRTAGGAIQQFINDSCSVYITYSREEDALRCIQCVHGFVLEGRFLRASFGTAKYCHAWLRNMPCNNPACLYLHTIGAEEDSFGKDEVAAVHTRNRVQQIAGAGNSALRRTGSILPPPMDELSNISSISIEKASVKSPLNLEDSAHGGHLTGGFGLPNKMTTFVDIVGRSSSPGLEKEEIYADDRRILNLCSDLSSTNIDKDNQVGDAYANSVPYNISSSGHHVNRLPGDTDPKGIADELFGEDTAPLDDVLSKDSSNLGQSVYSHHSSTQTSEDSGGHSLLHRRNHSSSNFSADQSSVQSLEDEASLPFTCVNSVLNDRSHELKFQNSAKSDRIYRSSNSFSNEEIVEHLRRIRDDNLANDEENSAFDAIETSIISNIMSMDFDSCDDSLALPHGLTELLDETDYQNGSSWNSYTGGKSGLSFANGDGFPGQVANFEPTFNSLSKVSNNCSVLEDYGRRNEHFLSKAQFQAPKPPSLAPPGFSGPREAPPGFSTYEKAGRYSQTSSGNLMNNSCLPSNLLQVPPIGKNDSHADVDFIDPAILSYGKGKPTNVRDVPVLGTTAGSNTQLSAFDDENRLWLLMQQQQTSVNQDSNYSQIFPQQTPTVHKETRLLSHVGDQFSALDNVYGYSSKLIDQCHKYEPPSSFIPLSQQKLATNGHISNGYHHQNSLDEVQQQRNDIGMSSELQRNEKLGFNKYFSGYGDLRFQMSNSGDVYTRVFGM</sequence>
<keyword evidence="2" id="KW-1185">Reference proteome</keyword>